<dbReference type="Proteomes" id="UP000579523">
    <property type="component" value="Unassembled WGS sequence"/>
</dbReference>
<feature type="transmembrane region" description="Helical" evidence="1">
    <location>
        <begin position="6"/>
        <end position="25"/>
    </location>
</feature>
<organism evidence="2 3">
    <name type="scientific">Streptomyces griseomycini</name>
    <dbReference type="NCBI Taxonomy" id="66895"/>
    <lineage>
        <taxon>Bacteria</taxon>
        <taxon>Bacillati</taxon>
        <taxon>Actinomycetota</taxon>
        <taxon>Actinomycetes</taxon>
        <taxon>Kitasatosporales</taxon>
        <taxon>Streptomycetaceae</taxon>
        <taxon>Streptomyces</taxon>
    </lineage>
</organism>
<feature type="transmembrane region" description="Helical" evidence="1">
    <location>
        <begin position="51"/>
        <end position="70"/>
    </location>
</feature>
<evidence type="ECO:0000313" key="3">
    <source>
        <dbReference type="Proteomes" id="UP000579523"/>
    </source>
</evidence>
<accession>A0A7W7PWD1</accession>
<keyword evidence="1" id="KW-0812">Transmembrane</keyword>
<keyword evidence="1" id="KW-1133">Transmembrane helix</keyword>
<comment type="caution">
    <text evidence="2">The sequence shown here is derived from an EMBL/GenBank/DDBJ whole genome shotgun (WGS) entry which is preliminary data.</text>
</comment>
<sequence>MSDENAFVIFTVIGVAHLAGAYLTWSRRSRWEADTQRWRGVMRWFSGQRQLNAELALGVLFLGLGLAIGLA</sequence>
<evidence type="ECO:0000256" key="1">
    <source>
        <dbReference type="SAM" id="Phobius"/>
    </source>
</evidence>
<dbReference type="AlphaFoldDB" id="A0A7W7PWD1"/>
<dbReference type="EMBL" id="JACHJI010000017">
    <property type="protein sequence ID" value="MBB4902567.1"/>
    <property type="molecule type" value="Genomic_DNA"/>
</dbReference>
<dbReference type="RefSeq" id="WP_184827996.1">
    <property type="nucleotide sequence ID" value="NZ_BMTK01000036.1"/>
</dbReference>
<evidence type="ECO:0000313" key="2">
    <source>
        <dbReference type="EMBL" id="MBB4902567.1"/>
    </source>
</evidence>
<keyword evidence="3" id="KW-1185">Reference proteome</keyword>
<keyword evidence="1" id="KW-0472">Membrane</keyword>
<name>A0A7W7PWD1_9ACTN</name>
<protein>
    <submittedName>
        <fullName evidence="2">Uncharacterized protein</fullName>
    </submittedName>
</protein>
<proteinExistence type="predicted"/>
<reference evidence="2 3" key="1">
    <citation type="submission" date="2020-08" db="EMBL/GenBank/DDBJ databases">
        <title>Genomic Encyclopedia of Type Strains, Phase III (KMG-III): the genomes of soil and plant-associated and newly described type strains.</title>
        <authorList>
            <person name="Whitman W."/>
        </authorList>
    </citation>
    <scope>NUCLEOTIDE SEQUENCE [LARGE SCALE GENOMIC DNA]</scope>
    <source>
        <strain evidence="2 3">CECT 3273</strain>
    </source>
</reference>
<gene>
    <name evidence="2" type="ORF">FHS37_006664</name>
</gene>